<evidence type="ECO:0000313" key="3">
    <source>
        <dbReference type="Proteomes" id="UP000037146"/>
    </source>
</evidence>
<feature type="transmembrane region" description="Helical" evidence="1">
    <location>
        <begin position="6"/>
        <end position="23"/>
    </location>
</feature>
<evidence type="ECO:0008006" key="4">
    <source>
        <dbReference type="Google" id="ProtNLM"/>
    </source>
</evidence>
<evidence type="ECO:0000313" key="2">
    <source>
        <dbReference type="EMBL" id="KMY50200.1"/>
    </source>
</evidence>
<keyword evidence="1" id="KW-0472">Membrane</keyword>
<comment type="caution">
    <text evidence="2">The sequence shown here is derived from an EMBL/GenBank/DDBJ whole genome shotgun (WGS) entry which is preliminary data.</text>
</comment>
<dbReference type="EMBL" id="LFZW01000001">
    <property type="protein sequence ID" value="KMY50200.1"/>
    <property type="molecule type" value="Genomic_DNA"/>
</dbReference>
<keyword evidence="3" id="KW-1185">Reference proteome</keyword>
<dbReference type="AlphaFoldDB" id="A0A0K9GU78"/>
<sequence>MLILIFCLTIVGAILGILGFLYQRRAINKLVKKEQPIDTKDKKNKRLLKQNVIGIGSMLLGSLLVLIALILSLFT</sequence>
<evidence type="ECO:0000256" key="1">
    <source>
        <dbReference type="SAM" id="Phobius"/>
    </source>
</evidence>
<name>A0A0K9GU78_9BACI</name>
<organism evidence="2 3">
    <name type="scientific">Peribacillus loiseleuriae</name>
    <dbReference type="NCBI Taxonomy" id="1679170"/>
    <lineage>
        <taxon>Bacteria</taxon>
        <taxon>Bacillati</taxon>
        <taxon>Bacillota</taxon>
        <taxon>Bacilli</taxon>
        <taxon>Bacillales</taxon>
        <taxon>Bacillaceae</taxon>
        <taxon>Peribacillus</taxon>
    </lineage>
</organism>
<reference evidence="3" key="1">
    <citation type="submission" date="2015-07" db="EMBL/GenBank/DDBJ databases">
        <title>Genome sequencing project for genomic taxonomy and phylogenomics of Bacillus-like bacteria.</title>
        <authorList>
            <person name="Liu B."/>
            <person name="Wang J."/>
            <person name="Zhu Y."/>
            <person name="Liu G."/>
            <person name="Chen Q."/>
            <person name="Chen Z."/>
            <person name="Lan J."/>
            <person name="Che J."/>
            <person name="Ge C."/>
            <person name="Shi H."/>
            <person name="Pan Z."/>
            <person name="Liu X."/>
        </authorList>
    </citation>
    <scope>NUCLEOTIDE SEQUENCE [LARGE SCALE GENOMIC DNA]</scope>
    <source>
        <strain evidence="3">FJAT-27997</strain>
    </source>
</reference>
<gene>
    <name evidence="2" type="ORF">AC625_12380</name>
</gene>
<keyword evidence="1" id="KW-1133">Transmembrane helix</keyword>
<dbReference type="Proteomes" id="UP000037146">
    <property type="component" value="Unassembled WGS sequence"/>
</dbReference>
<feature type="transmembrane region" description="Helical" evidence="1">
    <location>
        <begin position="52"/>
        <end position="74"/>
    </location>
</feature>
<accession>A0A0K9GU78</accession>
<protein>
    <recommendedName>
        <fullName evidence="4">DUF3899 domain-containing protein</fullName>
    </recommendedName>
</protein>
<proteinExistence type="predicted"/>
<keyword evidence="1" id="KW-0812">Transmembrane</keyword>
<dbReference type="PATRIC" id="fig|1679170.3.peg.2818"/>
<dbReference type="RefSeq" id="WP_049681547.1">
    <property type="nucleotide sequence ID" value="NZ_LFZW01000001.1"/>
</dbReference>